<gene>
    <name evidence="2" type="ORF">FX988_01913</name>
</gene>
<dbReference type="PANTHER" id="PTHR32432">
    <property type="entry name" value="CELL DIVISION PROTEIN FTSA-RELATED"/>
    <property type="match status" value="1"/>
</dbReference>
<dbReference type="EMBL" id="CP047656">
    <property type="protein sequence ID" value="QHJ11678.1"/>
    <property type="molecule type" value="Genomic_DNA"/>
</dbReference>
<keyword evidence="2" id="KW-0131">Cell cycle</keyword>
<keyword evidence="2" id="KW-0132">Cell division</keyword>
<proteinExistence type="predicted"/>
<name>A0A857JK84_9ALTE</name>
<protein>
    <submittedName>
        <fullName evidence="2">Cell division protein FtsA</fullName>
    </submittedName>
</protein>
<keyword evidence="3" id="KW-1185">Reference proteome</keyword>
<dbReference type="PANTHER" id="PTHR32432:SF3">
    <property type="entry name" value="ETHANOLAMINE UTILIZATION PROTEIN EUTJ"/>
    <property type="match status" value="1"/>
</dbReference>
<dbReference type="NCBIfam" id="TIGR01175">
    <property type="entry name" value="pilM"/>
    <property type="match status" value="1"/>
</dbReference>
<organism evidence="2 3">
    <name type="scientific">Paraglaciecola mesophila</name>
    <dbReference type="NCBI Taxonomy" id="197222"/>
    <lineage>
        <taxon>Bacteria</taxon>
        <taxon>Pseudomonadati</taxon>
        <taxon>Pseudomonadota</taxon>
        <taxon>Gammaproteobacteria</taxon>
        <taxon>Alteromonadales</taxon>
        <taxon>Alteromonadaceae</taxon>
        <taxon>Paraglaciecola</taxon>
    </lineage>
</organism>
<sequence>MFNKLLAKKTQHLIGLDIGTRYVKAILLEKTKQQVNVLAIACEPINGNAFAEREVKDYEALSQALKKVKLSLKSKVKHVVIAVSGTAVINKLAYLDNDLTDVELESQIELEADSLLPYPLEEIYLDFERLAPSTSYPGKVEVLLSAVHKDLLDSRLTLLNEVDFEPKISDVEIYALANALMHFAPNIPPKNTAHVASDDESTKQPEKTTEDIRCCINIGASQLQFCAITADKVVYTKEHNFGLDVLAQDTCSNYNLTRVDYDHQLANQALPETWQRDCFMLFQANLQQHITRAIQMYVSSSHQASPQQLYICGAIGPFTNLADELTQELGITVQVFNPLLGMQSDEKNTALIATHGANFAIATGLAIRSFSPCHI</sequence>
<dbReference type="RefSeq" id="WP_160179445.1">
    <property type="nucleotide sequence ID" value="NZ_CP047656.1"/>
</dbReference>
<dbReference type="SUPFAM" id="SSF53067">
    <property type="entry name" value="Actin-like ATPase domain"/>
    <property type="match status" value="2"/>
</dbReference>
<dbReference type="InterPro" id="IPR005883">
    <property type="entry name" value="PilM"/>
</dbReference>
<dbReference type="GO" id="GO:0051301">
    <property type="term" value="P:cell division"/>
    <property type="evidence" value="ECO:0007669"/>
    <property type="project" value="UniProtKB-KW"/>
</dbReference>
<evidence type="ECO:0000313" key="2">
    <source>
        <dbReference type="EMBL" id="QHJ11678.1"/>
    </source>
</evidence>
<dbReference type="SMART" id="SM00842">
    <property type="entry name" value="FtsA"/>
    <property type="match status" value="1"/>
</dbReference>
<evidence type="ECO:0000259" key="1">
    <source>
        <dbReference type="SMART" id="SM00842"/>
    </source>
</evidence>
<dbReference type="InterPro" id="IPR050696">
    <property type="entry name" value="FtsA/MreB"/>
</dbReference>
<dbReference type="Pfam" id="PF11104">
    <property type="entry name" value="PilM_2"/>
    <property type="match status" value="1"/>
</dbReference>
<dbReference type="Proteomes" id="UP000464524">
    <property type="component" value="Chromosome"/>
</dbReference>
<dbReference type="CDD" id="cd24049">
    <property type="entry name" value="ASKHA_NBD_PilM"/>
    <property type="match status" value="1"/>
</dbReference>
<dbReference type="Gene3D" id="3.30.1490.300">
    <property type="match status" value="1"/>
</dbReference>
<dbReference type="InterPro" id="IPR043129">
    <property type="entry name" value="ATPase_NBD"/>
</dbReference>
<dbReference type="OrthoDB" id="9773403at2"/>
<accession>A0A857JK84</accession>
<dbReference type="Gene3D" id="3.30.420.40">
    <property type="match status" value="2"/>
</dbReference>
<dbReference type="KEGG" id="pmes:FX988_01913"/>
<dbReference type="InterPro" id="IPR003494">
    <property type="entry name" value="SHS2_FtsA"/>
</dbReference>
<feature type="domain" description="SHS2" evidence="1">
    <location>
        <begin position="13"/>
        <end position="180"/>
    </location>
</feature>
<dbReference type="AlphaFoldDB" id="A0A857JK84"/>
<reference evidence="2 3" key="1">
    <citation type="submission" date="2019-12" db="EMBL/GenBank/DDBJ databases">
        <title>Genome sequencing and assembly of endphytes of Porphyra tenera.</title>
        <authorList>
            <person name="Park J.M."/>
            <person name="Shin R."/>
            <person name="Jo S.H."/>
        </authorList>
    </citation>
    <scope>NUCLEOTIDE SEQUENCE [LARGE SCALE GENOMIC DNA]</scope>
    <source>
        <strain evidence="2 3">GPM4</strain>
    </source>
</reference>
<evidence type="ECO:0000313" key="3">
    <source>
        <dbReference type="Proteomes" id="UP000464524"/>
    </source>
</evidence>
<dbReference type="PIRSF" id="PIRSF019169">
    <property type="entry name" value="PilM"/>
    <property type="match status" value="1"/>
</dbReference>